<dbReference type="SUPFAM" id="SSF46689">
    <property type="entry name" value="Homeodomain-like"/>
    <property type="match status" value="1"/>
</dbReference>
<protein>
    <submittedName>
        <fullName evidence="6">Transcription regulator protein</fullName>
    </submittedName>
</protein>
<keyword evidence="7" id="KW-1185">Reference proteome</keyword>
<dbReference type="KEGG" id="rso:RSc0820"/>
<gene>
    <name evidence="6" type="ordered locus">RSc0820</name>
</gene>
<dbReference type="Gene3D" id="1.10.357.10">
    <property type="entry name" value="Tetracycline Repressor, domain 2"/>
    <property type="match status" value="1"/>
</dbReference>
<accession>Q8Y170</accession>
<dbReference type="AlphaFoldDB" id="Q8Y170"/>
<keyword evidence="1" id="KW-0805">Transcription regulation</keyword>
<dbReference type="eggNOG" id="COG1309">
    <property type="taxonomic scope" value="Bacteria"/>
</dbReference>
<dbReference type="InterPro" id="IPR001647">
    <property type="entry name" value="HTH_TetR"/>
</dbReference>
<dbReference type="EMBL" id="AL646052">
    <property type="protein sequence ID" value="CAD14522.1"/>
    <property type="molecule type" value="Genomic_DNA"/>
</dbReference>
<dbReference type="Proteomes" id="UP000001436">
    <property type="component" value="Chromosome"/>
</dbReference>
<keyword evidence="3" id="KW-0804">Transcription</keyword>
<name>Q8Y170_RALN1</name>
<evidence type="ECO:0000313" key="7">
    <source>
        <dbReference type="Proteomes" id="UP000001436"/>
    </source>
</evidence>
<dbReference type="HOGENOM" id="CLU_069356_46_0_4"/>
<dbReference type="Pfam" id="PF00440">
    <property type="entry name" value="TetR_N"/>
    <property type="match status" value="1"/>
</dbReference>
<dbReference type="PRINTS" id="PR00455">
    <property type="entry name" value="HTHTETR"/>
</dbReference>
<organism evidence="6 7">
    <name type="scientific">Ralstonia nicotianae (strain ATCC BAA-1114 / GMI1000)</name>
    <name type="common">Ralstonia solanacearum</name>
    <dbReference type="NCBI Taxonomy" id="267608"/>
    <lineage>
        <taxon>Bacteria</taxon>
        <taxon>Pseudomonadati</taxon>
        <taxon>Pseudomonadota</taxon>
        <taxon>Betaproteobacteria</taxon>
        <taxon>Burkholderiales</taxon>
        <taxon>Burkholderiaceae</taxon>
        <taxon>Ralstonia</taxon>
        <taxon>Ralstonia solanacearum species complex</taxon>
    </lineage>
</organism>
<sequence>MKTARTPVKPRKLPTQERSRATVDAIMQAATYILVKFGWERLTTNAIAERAGVNIGSLYQYFPNKQAIIAELQRRHVLQTREILSKALPQVSEQRSLREALTLLVVAMIDEHRVAPAVHRAIDAELPRSVRVPLGDESRGGDQPLQVLQPFMKNVPDPHFALRIARIAAHAVIHEAASHQPELFDRPDFVDEVVALLEGYFRRPAARSAVEIGRVPVKKATRSKR</sequence>
<dbReference type="InterPro" id="IPR041669">
    <property type="entry name" value="TetR_C_15"/>
</dbReference>
<dbReference type="Pfam" id="PF17918">
    <property type="entry name" value="TetR_C_15"/>
    <property type="match status" value="1"/>
</dbReference>
<dbReference type="PROSITE" id="PS50977">
    <property type="entry name" value="HTH_TETR_2"/>
    <property type="match status" value="1"/>
</dbReference>
<evidence type="ECO:0000256" key="2">
    <source>
        <dbReference type="ARBA" id="ARBA00023125"/>
    </source>
</evidence>
<feature type="domain" description="HTH tetR-type" evidence="5">
    <location>
        <begin position="20"/>
        <end position="80"/>
    </location>
</feature>
<keyword evidence="2 4" id="KW-0238">DNA-binding</keyword>
<dbReference type="PANTHER" id="PTHR30055">
    <property type="entry name" value="HTH-TYPE TRANSCRIPTIONAL REGULATOR RUTR"/>
    <property type="match status" value="1"/>
</dbReference>
<dbReference type="STRING" id="267608.RSc0820"/>
<evidence type="ECO:0000313" key="6">
    <source>
        <dbReference type="EMBL" id="CAD14522.1"/>
    </source>
</evidence>
<reference evidence="6 7" key="1">
    <citation type="journal article" date="2002" name="Nature">
        <title>Genome sequence of the plant pathogen Ralstonia solanacearum.</title>
        <authorList>
            <person name="Salanoubat M."/>
            <person name="Genin S."/>
            <person name="Artiguenave F."/>
            <person name="Gouzy J."/>
            <person name="Mangenot S."/>
            <person name="Arlat M."/>
            <person name="Billault A."/>
            <person name="Brottier P."/>
            <person name="Camus J.C."/>
            <person name="Cattolico L."/>
            <person name="Chandler M."/>
            <person name="Choisne N."/>
            <person name="Claudel-Renard C."/>
            <person name="Cunnac S."/>
            <person name="Demange N."/>
            <person name="Gaspin C."/>
            <person name="Lavie M."/>
            <person name="Moisan A."/>
            <person name="Robert C."/>
            <person name="Saurin W."/>
            <person name="Schiex T."/>
            <person name="Siguier P."/>
            <person name="Thebault P."/>
            <person name="Whalen M."/>
            <person name="Wincker P."/>
            <person name="Levy M."/>
            <person name="Weissenbach J."/>
            <person name="Boucher C.A."/>
        </authorList>
    </citation>
    <scope>NUCLEOTIDE SEQUENCE [LARGE SCALE GENOMIC DNA]</scope>
    <source>
        <strain evidence="7">ATCC BAA-1114 / GMI1000</strain>
    </source>
</reference>
<feature type="DNA-binding region" description="H-T-H motif" evidence="4">
    <location>
        <begin position="43"/>
        <end position="62"/>
    </location>
</feature>
<dbReference type="PANTHER" id="PTHR30055:SF234">
    <property type="entry name" value="HTH-TYPE TRANSCRIPTIONAL REGULATOR BETI"/>
    <property type="match status" value="1"/>
</dbReference>
<evidence type="ECO:0000256" key="4">
    <source>
        <dbReference type="PROSITE-ProRule" id="PRU00335"/>
    </source>
</evidence>
<dbReference type="GO" id="GO:0000976">
    <property type="term" value="F:transcription cis-regulatory region binding"/>
    <property type="evidence" value="ECO:0007669"/>
    <property type="project" value="TreeGrafter"/>
</dbReference>
<dbReference type="InterPro" id="IPR050109">
    <property type="entry name" value="HTH-type_TetR-like_transc_reg"/>
</dbReference>
<evidence type="ECO:0000259" key="5">
    <source>
        <dbReference type="PROSITE" id="PS50977"/>
    </source>
</evidence>
<proteinExistence type="predicted"/>
<dbReference type="InterPro" id="IPR009057">
    <property type="entry name" value="Homeodomain-like_sf"/>
</dbReference>
<evidence type="ECO:0000256" key="3">
    <source>
        <dbReference type="ARBA" id="ARBA00023163"/>
    </source>
</evidence>
<dbReference type="GO" id="GO:0003700">
    <property type="term" value="F:DNA-binding transcription factor activity"/>
    <property type="evidence" value="ECO:0007669"/>
    <property type="project" value="TreeGrafter"/>
</dbReference>
<dbReference type="EnsemblBacteria" id="CAD14522">
    <property type="protein sequence ID" value="CAD14522"/>
    <property type="gene ID" value="RSc0820"/>
</dbReference>
<evidence type="ECO:0000256" key="1">
    <source>
        <dbReference type="ARBA" id="ARBA00023015"/>
    </source>
</evidence>